<protein>
    <recommendedName>
        <fullName evidence="7">MASE1 domain-containing protein</fullName>
    </recommendedName>
</protein>
<evidence type="ECO:0000256" key="4">
    <source>
        <dbReference type="ARBA" id="ARBA00022989"/>
    </source>
</evidence>
<evidence type="ECO:0000256" key="2">
    <source>
        <dbReference type="ARBA" id="ARBA00022475"/>
    </source>
</evidence>
<sequence length="324" mass="34330">MWIGVVAVAYFGAAQIGLRLALAGVQVTALWPPTGIAVACLVLLGPRVWPGITLGAFATNLALGPTLPAVLVIAAGNTAAPVCAYLLLARSGFRGRFEGPRDVLALVFLGALAGMSVSATIGSVTLAAAHDSWQSFWPTWLVWWTGDAMGVLTFTPLILLVRTVRIPGALEPIRVAEAAALTAGTVLAVTLPEFTTAHLHFAVFPFLIWAAVRFHLAGAMPCAVIASIVETYAASRDLPAFAGLGLATRMINLQVFNATVALTALLHATVIQQRDQARHEVDEACTQLAQALAVLGERNMLRDGVSDIVERVLTQRRTSVDQRR</sequence>
<dbReference type="OrthoDB" id="4137374at2"/>
<name>A0A386ZN64_9NOCA</name>
<feature type="domain" description="MASE1" evidence="7">
    <location>
        <begin position="6"/>
        <end position="274"/>
    </location>
</feature>
<evidence type="ECO:0000313" key="9">
    <source>
        <dbReference type="Proteomes" id="UP000267164"/>
    </source>
</evidence>
<accession>A0A386ZN64</accession>
<dbReference type="Pfam" id="PF05231">
    <property type="entry name" value="MASE1"/>
    <property type="match status" value="1"/>
</dbReference>
<keyword evidence="9" id="KW-1185">Reference proteome</keyword>
<evidence type="ECO:0000256" key="6">
    <source>
        <dbReference type="SAM" id="Phobius"/>
    </source>
</evidence>
<evidence type="ECO:0000256" key="3">
    <source>
        <dbReference type="ARBA" id="ARBA00022692"/>
    </source>
</evidence>
<evidence type="ECO:0000256" key="1">
    <source>
        <dbReference type="ARBA" id="ARBA00004651"/>
    </source>
</evidence>
<keyword evidence="3 6" id="KW-0812">Transmembrane</keyword>
<dbReference type="KEGG" id="nyu:D7D52_14640"/>
<evidence type="ECO:0000256" key="5">
    <source>
        <dbReference type="ARBA" id="ARBA00023136"/>
    </source>
</evidence>
<dbReference type="AlphaFoldDB" id="A0A386ZN64"/>
<proteinExistence type="predicted"/>
<dbReference type="GO" id="GO:0005886">
    <property type="term" value="C:plasma membrane"/>
    <property type="evidence" value="ECO:0007669"/>
    <property type="project" value="UniProtKB-SubCell"/>
</dbReference>
<feature type="transmembrane region" description="Helical" evidence="6">
    <location>
        <begin position="141"/>
        <end position="161"/>
    </location>
</feature>
<feature type="transmembrane region" description="Helical" evidence="6">
    <location>
        <begin position="69"/>
        <end position="91"/>
    </location>
</feature>
<keyword evidence="4 6" id="KW-1133">Transmembrane helix</keyword>
<dbReference type="Proteomes" id="UP000267164">
    <property type="component" value="Chromosome"/>
</dbReference>
<feature type="transmembrane region" description="Helical" evidence="6">
    <location>
        <begin position="29"/>
        <end position="49"/>
    </location>
</feature>
<dbReference type="InterPro" id="IPR007895">
    <property type="entry name" value="MASE1"/>
</dbReference>
<keyword evidence="5 6" id="KW-0472">Membrane</keyword>
<comment type="subcellular location">
    <subcellularLocation>
        <location evidence="1">Cell membrane</location>
        <topology evidence="1">Multi-pass membrane protein</topology>
    </subcellularLocation>
</comment>
<feature type="transmembrane region" description="Helical" evidence="6">
    <location>
        <begin position="173"/>
        <end position="191"/>
    </location>
</feature>
<evidence type="ECO:0000313" key="8">
    <source>
        <dbReference type="EMBL" id="AYF79037.1"/>
    </source>
</evidence>
<keyword evidence="2" id="KW-1003">Cell membrane</keyword>
<reference evidence="8 9" key="1">
    <citation type="submission" date="2018-09" db="EMBL/GenBank/DDBJ databases">
        <title>Nocardia yunnanensis sp. nov., an actinomycete isolated from a soil sample.</title>
        <authorList>
            <person name="Zhang J."/>
        </authorList>
    </citation>
    <scope>NUCLEOTIDE SEQUENCE [LARGE SCALE GENOMIC DNA]</scope>
    <source>
        <strain evidence="8 9">CFHS0054</strain>
    </source>
</reference>
<dbReference type="EMBL" id="CP032568">
    <property type="protein sequence ID" value="AYF79037.1"/>
    <property type="molecule type" value="Genomic_DNA"/>
</dbReference>
<evidence type="ECO:0000259" key="7">
    <source>
        <dbReference type="Pfam" id="PF05231"/>
    </source>
</evidence>
<feature type="transmembrane region" description="Helical" evidence="6">
    <location>
        <begin position="103"/>
        <end position="129"/>
    </location>
</feature>
<organism evidence="8 9">
    <name type="scientific">Nocardia yunnanensis</name>
    <dbReference type="NCBI Taxonomy" id="2382165"/>
    <lineage>
        <taxon>Bacteria</taxon>
        <taxon>Bacillati</taxon>
        <taxon>Actinomycetota</taxon>
        <taxon>Actinomycetes</taxon>
        <taxon>Mycobacteriales</taxon>
        <taxon>Nocardiaceae</taxon>
        <taxon>Nocardia</taxon>
    </lineage>
</organism>
<feature type="transmembrane region" description="Helical" evidence="6">
    <location>
        <begin position="6"/>
        <end position="22"/>
    </location>
</feature>
<gene>
    <name evidence="8" type="ORF">D7D52_14640</name>
</gene>